<organism evidence="2 3">
    <name type="scientific">Phytophthora cactorum</name>
    <dbReference type="NCBI Taxonomy" id="29920"/>
    <lineage>
        <taxon>Eukaryota</taxon>
        <taxon>Sar</taxon>
        <taxon>Stramenopiles</taxon>
        <taxon>Oomycota</taxon>
        <taxon>Peronosporomycetes</taxon>
        <taxon>Peronosporales</taxon>
        <taxon>Peronosporaceae</taxon>
        <taxon>Phytophthora</taxon>
    </lineage>
</organism>
<dbReference type="Proteomes" id="UP000688947">
    <property type="component" value="Unassembled WGS sequence"/>
</dbReference>
<sequence length="167" mass="19049">MFGDWDIVHPGIWNPMTSVEQSMMEFDHIRMFMAPDVVINGEFFKDPPLQATEQRREQLTGDSIISEDENSKQRPPKRSTILSQLHCGGCQGEVASTRLRYEDSTGRLKVVHERQTEGKKLPGTPDEFEAMRKKIPFGKKVIKQQDEGKQKQIEAGDDGEETCRAKL</sequence>
<proteinExistence type="predicted"/>
<reference evidence="2" key="1">
    <citation type="submission" date="2021-01" db="EMBL/GenBank/DDBJ databases">
        <title>Phytophthora aleatoria, a newly-described species from Pinus radiata is distinct from Phytophthora cactorum isolates based on comparative genomics.</title>
        <authorList>
            <person name="Mcdougal R."/>
            <person name="Panda P."/>
            <person name="Williams N."/>
            <person name="Studholme D.J."/>
        </authorList>
    </citation>
    <scope>NUCLEOTIDE SEQUENCE</scope>
    <source>
        <strain evidence="2">NZFS 3830</strain>
    </source>
</reference>
<gene>
    <name evidence="2" type="ORF">JG687_00018907</name>
</gene>
<protein>
    <submittedName>
        <fullName evidence="2">Uncharacterized protein</fullName>
    </submittedName>
</protein>
<evidence type="ECO:0000256" key="1">
    <source>
        <dbReference type="SAM" id="MobiDB-lite"/>
    </source>
</evidence>
<feature type="region of interest" description="Disordered" evidence="1">
    <location>
        <begin position="53"/>
        <end position="79"/>
    </location>
</feature>
<dbReference type="OrthoDB" id="127649at2759"/>
<evidence type="ECO:0000313" key="2">
    <source>
        <dbReference type="EMBL" id="KAG6942704.1"/>
    </source>
</evidence>
<name>A0A8T1TLI8_9STRA</name>
<accession>A0A8T1TLI8</accession>
<dbReference type="EMBL" id="JAENGZ010002848">
    <property type="protein sequence ID" value="KAG6942704.1"/>
    <property type="molecule type" value="Genomic_DNA"/>
</dbReference>
<dbReference type="VEuPathDB" id="FungiDB:PC110_g21751"/>
<dbReference type="AlphaFoldDB" id="A0A8T1TLI8"/>
<feature type="compositionally biased region" description="Basic and acidic residues" evidence="1">
    <location>
        <begin position="143"/>
        <end position="154"/>
    </location>
</feature>
<evidence type="ECO:0000313" key="3">
    <source>
        <dbReference type="Proteomes" id="UP000688947"/>
    </source>
</evidence>
<feature type="region of interest" description="Disordered" evidence="1">
    <location>
        <begin position="142"/>
        <end position="167"/>
    </location>
</feature>
<comment type="caution">
    <text evidence="2">The sequence shown here is derived from an EMBL/GenBank/DDBJ whole genome shotgun (WGS) entry which is preliminary data.</text>
</comment>